<dbReference type="RefSeq" id="WP_098387143.1">
    <property type="nucleotide sequence ID" value="NZ_NTXK01000074.1"/>
</dbReference>
<evidence type="ECO:0000256" key="7">
    <source>
        <dbReference type="ARBA" id="ARBA00023136"/>
    </source>
</evidence>
<dbReference type="PROSITE" id="PS50929">
    <property type="entry name" value="ABC_TM1F"/>
    <property type="match status" value="1"/>
</dbReference>
<evidence type="ECO:0000256" key="6">
    <source>
        <dbReference type="ARBA" id="ARBA00022989"/>
    </source>
</evidence>
<evidence type="ECO:0000256" key="3">
    <source>
        <dbReference type="ARBA" id="ARBA00022692"/>
    </source>
</evidence>
<dbReference type="SMART" id="SM00382">
    <property type="entry name" value="AAA"/>
    <property type="match status" value="1"/>
</dbReference>
<dbReference type="InterPro" id="IPR003593">
    <property type="entry name" value="AAA+_ATPase"/>
</dbReference>
<keyword evidence="6 8" id="KW-1133">Transmembrane helix</keyword>
<comment type="subcellular location">
    <subcellularLocation>
        <location evidence="1">Cell membrane</location>
        <topology evidence="1">Multi-pass membrane protein</topology>
    </subcellularLocation>
</comment>
<dbReference type="FunFam" id="3.40.50.300:FF:000287">
    <property type="entry name" value="Multidrug ABC transporter ATP-binding protein"/>
    <property type="match status" value="1"/>
</dbReference>
<dbReference type="GO" id="GO:0005524">
    <property type="term" value="F:ATP binding"/>
    <property type="evidence" value="ECO:0007669"/>
    <property type="project" value="UniProtKB-KW"/>
</dbReference>
<feature type="transmembrane region" description="Helical" evidence="8">
    <location>
        <begin position="165"/>
        <end position="183"/>
    </location>
</feature>
<feature type="transmembrane region" description="Helical" evidence="8">
    <location>
        <begin position="248"/>
        <end position="271"/>
    </location>
</feature>
<dbReference type="GO" id="GO:0016887">
    <property type="term" value="F:ATP hydrolysis activity"/>
    <property type="evidence" value="ECO:0007669"/>
    <property type="project" value="InterPro"/>
</dbReference>
<evidence type="ECO:0000256" key="8">
    <source>
        <dbReference type="SAM" id="Phobius"/>
    </source>
</evidence>
<accession>A0A2A8R689</accession>
<keyword evidence="5 9" id="KW-0067">ATP-binding</keyword>
<dbReference type="InterPro" id="IPR017871">
    <property type="entry name" value="ABC_transporter-like_CS"/>
</dbReference>
<dbReference type="PROSITE" id="PS50893">
    <property type="entry name" value="ABC_TRANSPORTER_2"/>
    <property type="match status" value="1"/>
</dbReference>
<dbReference type="EMBL" id="NUYN01000033">
    <property type="protein sequence ID" value="PFN21217.1"/>
    <property type="molecule type" value="Genomic_DNA"/>
</dbReference>
<dbReference type="GO" id="GO:0005886">
    <property type="term" value="C:plasma membrane"/>
    <property type="evidence" value="ECO:0007669"/>
    <property type="project" value="UniProtKB-SubCell"/>
</dbReference>
<keyword evidence="7 8" id="KW-0472">Membrane</keyword>
<keyword evidence="2" id="KW-0813">Transport</keyword>
<dbReference type="AlphaFoldDB" id="A0A2A8R689"/>
<dbReference type="InterPro" id="IPR011527">
    <property type="entry name" value="ABC1_TM_dom"/>
</dbReference>
<keyword evidence="4" id="KW-0547">Nucleotide-binding</keyword>
<dbReference type="Proteomes" id="UP000225182">
    <property type="component" value="Unassembled WGS sequence"/>
</dbReference>
<gene>
    <name evidence="9" type="ORF">COJ50_20160</name>
</gene>
<organism evidence="9 10">
    <name type="scientific">Bacillus cereus</name>
    <dbReference type="NCBI Taxonomy" id="1396"/>
    <lineage>
        <taxon>Bacteria</taxon>
        <taxon>Bacillati</taxon>
        <taxon>Bacillota</taxon>
        <taxon>Bacilli</taxon>
        <taxon>Bacillales</taxon>
        <taxon>Bacillaceae</taxon>
        <taxon>Bacillus</taxon>
        <taxon>Bacillus cereus group</taxon>
    </lineage>
</organism>
<dbReference type="SUPFAM" id="SSF90123">
    <property type="entry name" value="ABC transporter transmembrane region"/>
    <property type="match status" value="1"/>
</dbReference>
<evidence type="ECO:0000256" key="1">
    <source>
        <dbReference type="ARBA" id="ARBA00004651"/>
    </source>
</evidence>
<dbReference type="CDD" id="cd18544">
    <property type="entry name" value="ABC_6TM_TmrA_like"/>
    <property type="match status" value="1"/>
</dbReference>
<feature type="transmembrane region" description="Helical" evidence="8">
    <location>
        <begin position="21"/>
        <end position="44"/>
    </location>
</feature>
<comment type="caution">
    <text evidence="9">The sequence shown here is derived from an EMBL/GenBank/DDBJ whole genome shotgun (WGS) entry which is preliminary data.</text>
</comment>
<dbReference type="InterPro" id="IPR039421">
    <property type="entry name" value="Type_1_exporter"/>
</dbReference>
<dbReference type="InterPro" id="IPR027417">
    <property type="entry name" value="P-loop_NTPase"/>
</dbReference>
<feature type="transmembrane region" description="Helical" evidence="8">
    <location>
        <begin position="136"/>
        <end position="159"/>
    </location>
</feature>
<dbReference type="PANTHER" id="PTHR43394">
    <property type="entry name" value="ATP-DEPENDENT PERMEASE MDL1, MITOCHONDRIAL"/>
    <property type="match status" value="1"/>
</dbReference>
<evidence type="ECO:0000313" key="9">
    <source>
        <dbReference type="EMBL" id="PFN21217.1"/>
    </source>
</evidence>
<dbReference type="CDD" id="cd03254">
    <property type="entry name" value="ABCC_Glucan_exporter_like"/>
    <property type="match status" value="1"/>
</dbReference>
<evidence type="ECO:0000256" key="5">
    <source>
        <dbReference type="ARBA" id="ARBA00022840"/>
    </source>
</evidence>
<dbReference type="FunFam" id="1.20.1560.10:FF:000122">
    <property type="entry name" value="Multidrug ABC transporter ATP-binding protein"/>
    <property type="match status" value="1"/>
</dbReference>
<dbReference type="Gene3D" id="3.40.50.300">
    <property type="entry name" value="P-loop containing nucleotide triphosphate hydrolases"/>
    <property type="match status" value="1"/>
</dbReference>
<dbReference type="InterPro" id="IPR036640">
    <property type="entry name" value="ABC1_TM_sf"/>
</dbReference>
<protein>
    <submittedName>
        <fullName evidence="9">Multidrug ABC transporter ATP-binding protein</fullName>
    </submittedName>
</protein>
<evidence type="ECO:0000256" key="2">
    <source>
        <dbReference type="ARBA" id="ARBA00022448"/>
    </source>
</evidence>
<dbReference type="Pfam" id="PF00005">
    <property type="entry name" value="ABC_tran"/>
    <property type="match status" value="1"/>
</dbReference>
<sequence>MAEKKRSDLRRLLSYMKPYKGLLALAFLFLVGATVTEMMGPFLIKQFLDEHLVPRNFEQSALVTLFIVYIIAHLLKVLFTYLDLLYFQNIAFKIVQDMRVEVYEHVQKLSLSFFDRTPIGTLVSRITNDTEAIKDFYVSVLSTFVKNLVFLVGILIAMFLLDVKLALFSLILIPIMFAIMVLYRRKSAAFYLEVRNQLSILNAKLNESIQGMNIVQVFRQEKRMRKEFEEVNNKHYSAGRRTLKLDALLLRPATDLVHIVAIALVLGLFGIDALKSPVEVGVLYAFVNYIHRFFQPVNELMMKLSFFQQALVSSSRVFHLMDDKDLAPVQTGSENPRVSNGEIHFKDVTFSYDGKRDVLKNVSFHVKPGQTVAFVGHTGSGKSTIMNLLMRFYNIKSGNIVIDGVDLEKFEEQEIRKKIGLVLQDAFLFAGNVKQNIRMYNEEITDEEIEEAAKFVQANTFIEKLPGQYDTEVVERGAAFSSGQRQLIAFARTIATNPKVLVLDEATANIDTETEEAIQTALQQMRRGRTTIAIAHRLSTIQDADQIFVMHDGEIVERGTHQELLGEQGLYYNMYLLQNKGSLQKAL</sequence>
<evidence type="ECO:0000313" key="10">
    <source>
        <dbReference type="Proteomes" id="UP000225182"/>
    </source>
</evidence>
<proteinExistence type="predicted"/>
<name>A0A2A8R689_BACCE</name>
<dbReference type="Pfam" id="PF00664">
    <property type="entry name" value="ABC_membrane"/>
    <property type="match status" value="1"/>
</dbReference>
<dbReference type="GO" id="GO:0015421">
    <property type="term" value="F:ABC-type oligopeptide transporter activity"/>
    <property type="evidence" value="ECO:0007669"/>
    <property type="project" value="TreeGrafter"/>
</dbReference>
<keyword evidence="3 8" id="KW-0812">Transmembrane</keyword>
<dbReference type="PANTHER" id="PTHR43394:SF1">
    <property type="entry name" value="ATP-BINDING CASSETTE SUB-FAMILY B MEMBER 10, MITOCHONDRIAL"/>
    <property type="match status" value="1"/>
</dbReference>
<dbReference type="PROSITE" id="PS00211">
    <property type="entry name" value="ABC_TRANSPORTER_1"/>
    <property type="match status" value="1"/>
</dbReference>
<dbReference type="Gene3D" id="1.20.1560.10">
    <property type="entry name" value="ABC transporter type 1, transmembrane domain"/>
    <property type="match status" value="1"/>
</dbReference>
<dbReference type="SUPFAM" id="SSF52540">
    <property type="entry name" value="P-loop containing nucleoside triphosphate hydrolases"/>
    <property type="match status" value="1"/>
</dbReference>
<reference evidence="9 10" key="1">
    <citation type="submission" date="2017-09" db="EMBL/GenBank/DDBJ databases">
        <title>Large-scale bioinformatics analysis of Bacillus genomes uncovers conserved roles of natural products in bacterial physiology.</title>
        <authorList>
            <consortium name="Agbiome Team Llc"/>
            <person name="Bleich R.M."/>
            <person name="Grubbs K.J."/>
            <person name="Santa Maria K.C."/>
            <person name="Allen S.E."/>
            <person name="Farag S."/>
            <person name="Shank E.A."/>
            <person name="Bowers A."/>
        </authorList>
    </citation>
    <scope>NUCLEOTIDE SEQUENCE [LARGE SCALE GENOMIC DNA]</scope>
    <source>
        <strain evidence="9 10">AFS076905</strain>
    </source>
</reference>
<dbReference type="InterPro" id="IPR003439">
    <property type="entry name" value="ABC_transporter-like_ATP-bd"/>
</dbReference>
<evidence type="ECO:0000256" key="4">
    <source>
        <dbReference type="ARBA" id="ARBA00022741"/>
    </source>
</evidence>
<feature type="transmembrane region" description="Helical" evidence="8">
    <location>
        <begin position="64"/>
        <end position="87"/>
    </location>
</feature>